<protein>
    <submittedName>
        <fullName evidence="2">Putative peptidase</fullName>
    </submittedName>
</protein>
<organism evidence="2">
    <name type="scientific">viral metagenome</name>
    <dbReference type="NCBI Taxonomy" id="1070528"/>
    <lineage>
        <taxon>unclassified sequences</taxon>
        <taxon>metagenomes</taxon>
        <taxon>organismal metagenomes</taxon>
    </lineage>
</organism>
<feature type="domain" description="Peptidase S24/S26A/S26B/S26C" evidence="1">
    <location>
        <begin position="14"/>
        <end position="132"/>
    </location>
</feature>
<accession>A0A6M3IM05</accession>
<dbReference type="AlphaFoldDB" id="A0A6M3IM05"/>
<dbReference type="InterPro" id="IPR050077">
    <property type="entry name" value="LexA_repressor"/>
</dbReference>
<evidence type="ECO:0000259" key="1">
    <source>
        <dbReference type="Pfam" id="PF00717"/>
    </source>
</evidence>
<dbReference type="PANTHER" id="PTHR33516:SF2">
    <property type="entry name" value="LEXA REPRESSOR-RELATED"/>
    <property type="match status" value="1"/>
</dbReference>
<reference evidence="2" key="1">
    <citation type="submission" date="2020-03" db="EMBL/GenBank/DDBJ databases">
        <title>The deep terrestrial virosphere.</title>
        <authorList>
            <person name="Holmfeldt K."/>
            <person name="Nilsson E."/>
            <person name="Simone D."/>
            <person name="Lopez-Fernandez M."/>
            <person name="Wu X."/>
            <person name="de Brujin I."/>
            <person name="Lundin D."/>
            <person name="Andersson A."/>
            <person name="Bertilsson S."/>
            <person name="Dopson M."/>
        </authorList>
    </citation>
    <scope>NUCLEOTIDE SEQUENCE</scope>
    <source>
        <strain evidence="3">MM415A00250</strain>
        <strain evidence="2">MM415B01475</strain>
        <strain evidence="4">TM448B01180</strain>
    </source>
</reference>
<gene>
    <name evidence="3" type="ORF">MM415A00250_0030</name>
    <name evidence="2" type="ORF">MM415B01475_0027</name>
    <name evidence="4" type="ORF">TM448B01180_0027</name>
</gene>
<evidence type="ECO:0000313" key="3">
    <source>
        <dbReference type="EMBL" id="QJA83852.1"/>
    </source>
</evidence>
<evidence type="ECO:0000313" key="4">
    <source>
        <dbReference type="EMBL" id="QJH98036.1"/>
    </source>
</evidence>
<dbReference type="Pfam" id="PF00717">
    <property type="entry name" value="Peptidase_S24"/>
    <property type="match status" value="1"/>
</dbReference>
<dbReference type="InterPro" id="IPR015927">
    <property type="entry name" value="Peptidase_S24_S26A/B/C"/>
</dbReference>
<dbReference type="Gene3D" id="2.10.109.10">
    <property type="entry name" value="Umud Fragment, subunit A"/>
    <property type="match status" value="1"/>
</dbReference>
<dbReference type="EMBL" id="MT142519">
    <property type="protein sequence ID" value="QJA83852.1"/>
    <property type="molecule type" value="Genomic_DNA"/>
</dbReference>
<sequence>MTDFYDSLKVKEIPVIGSVPAGQPFLVREQPLGYLVLSQEQLKHVSHAEKLFALKVSGSSLTGDEIYDGDYLLVDPLQKDIINGKIYVIRNRDGQCFVRHAHKADDCLRLVSSDGKTDELQCIDVEILGRAILVYRSQAL</sequence>
<proteinExistence type="predicted"/>
<dbReference type="InterPro" id="IPR036286">
    <property type="entry name" value="LexA/Signal_pep-like_sf"/>
</dbReference>
<dbReference type="EMBL" id="MT141316">
    <property type="protein sequence ID" value="QJA58291.1"/>
    <property type="molecule type" value="Genomic_DNA"/>
</dbReference>
<dbReference type="InterPro" id="IPR039418">
    <property type="entry name" value="LexA-like"/>
</dbReference>
<dbReference type="PANTHER" id="PTHR33516">
    <property type="entry name" value="LEXA REPRESSOR"/>
    <property type="match status" value="1"/>
</dbReference>
<name>A0A6M3IM05_9ZZZZ</name>
<dbReference type="CDD" id="cd06529">
    <property type="entry name" value="S24_LexA-like"/>
    <property type="match status" value="1"/>
</dbReference>
<evidence type="ECO:0000313" key="2">
    <source>
        <dbReference type="EMBL" id="QJA58291.1"/>
    </source>
</evidence>
<dbReference type="EMBL" id="MT144712">
    <property type="protein sequence ID" value="QJH98036.1"/>
    <property type="molecule type" value="Genomic_DNA"/>
</dbReference>
<dbReference type="SUPFAM" id="SSF51306">
    <property type="entry name" value="LexA/Signal peptidase"/>
    <property type="match status" value="1"/>
</dbReference>